<comment type="caution">
    <text evidence="2">The sequence shown here is derived from an EMBL/GenBank/DDBJ whole genome shotgun (WGS) entry which is preliminary data.</text>
</comment>
<dbReference type="AlphaFoldDB" id="A0AAV7H9P5"/>
<gene>
    <name evidence="2" type="ORF">IEQ34_005290</name>
</gene>
<feature type="region of interest" description="Disordered" evidence="1">
    <location>
        <begin position="1"/>
        <end position="36"/>
    </location>
</feature>
<dbReference type="Proteomes" id="UP000775213">
    <property type="component" value="Unassembled WGS sequence"/>
</dbReference>
<feature type="compositionally biased region" description="Basic and acidic residues" evidence="1">
    <location>
        <begin position="109"/>
        <end position="129"/>
    </location>
</feature>
<proteinExistence type="predicted"/>
<feature type="region of interest" description="Disordered" evidence="1">
    <location>
        <begin position="105"/>
        <end position="137"/>
    </location>
</feature>
<evidence type="ECO:0000313" key="2">
    <source>
        <dbReference type="EMBL" id="KAH0465187.1"/>
    </source>
</evidence>
<dbReference type="EMBL" id="JAGFBR010000006">
    <property type="protein sequence ID" value="KAH0465187.1"/>
    <property type="molecule type" value="Genomic_DNA"/>
</dbReference>
<organism evidence="2 3">
    <name type="scientific">Dendrobium chrysotoxum</name>
    <name type="common">Orchid</name>
    <dbReference type="NCBI Taxonomy" id="161865"/>
    <lineage>
        <taxon>Eukaryota</taxon>
        <taxon>Viridiplantae</taxon>
        <taxon>Streptophyta</taxon>
        <taxon>Embryophyta</taxon>
        <taxon>Tracheophyta</taxon>
        <taxon>Spermatophyta</taxon>
        <taxon>Magnoliopsida</taxon>
        <taxon>Liliopsida</taxon>
        <taxon>Asparagales</taxon>
        <taxon>Orchidaceae</taxon>
        <taxon>Epidendroideae</taxon>
        <taxon>Malaxideae</taxon>
        <taxon>Dendrobiinae</taxon>
        <taxon>Dendrobium</taxon>
    </lineage>
</organism>
<keyword evidence="3" id="KW-1185">Reference proteome</keyword>
<name>A0AAV7H9P5_DENCH</name>
<protein>
    <submittedName>
        <fullName evidence="2">Uncharacterized protein</fullName>
    </submittedName>
</protein>
<sequence length="137" mass="14467">MVGGPQCVVCGEDRPRDLSGQTLNSEKGASFSMRPFDENKGKVINLNSRRSSLSQPNSHILGGILGGVGGSGDIYKQGKEDTDERYQAGKREVAPWMASGNLTVGEGVEGVRRGKDDAGGKALDDEKRVGVGRTSSE</sequence>
<reference evidence="2 3" key="1">
    <citation type="journal article" date="2021" name="Hortic Res">
        <title>Chromosome-scale assembly of the Dendrobium chrysotoxum genome enhances the understanding of orchid evolution.</title>
        <authorList>
            <person name="Zhang Y."/>
            <person name="Zhang G.Q."/>
            <person name="Zhang D."/>
            <person name="Liu X.D."/>
            <person name="Xu X.Y."/>
            <person name="Sun W.H."/>
            <person name="Yu X."/>
            <person name="Zhu X."/>
            <person name="Wang Z.W."/>
            <person name="Zhao X."/>
            <person name="Zhong W.Y."/>
            <person name="Chen H."/>
            <person name="Yin W.L."/>
            <person name="Huang T."/>
            <person name="Niu S.C."/>
            <person name="Liu Z.J."/>
        </authorList>
    </citation>
    <scope>NUCLEOTIDE SEQUENCE [LARGE SCALE GENOMIC DNA]</scope>
    <source>
        <strain evidence="2">Lindl</strain>
    </source>
</reference>
<evidence type="ECO:0000256" key="1">
    <source>
        <dbReference type="SAM" id="MobiDB-lite"/>
    </source>
</evidence>
<evidence type="ECO:0000313" key="3">
    <source>
        <dbReference type="Proteomes" id="UP000775213"/>
    </source>
</evidence>
<accession>A0AAV7H9P5</accession>